<dbReference type="PROSITE" id="PS00046">
    <property type="entry name" value="HISTONE_H2A"/>
    <property type="match status" value="1"/>
</dbReference>
<dbReference type="InterPro" id="IPR007125">
    <property type="entry name" value="H2A/H2B/H3"/>
</dbReference>
<evidence type="ECO:0000256" key="4">
    <source>
        <dbReference type="ARBA" id="ARBA00010691"/>
    </source>
</evidence>
<keyword evidence="7" id="KW-0597">Phosphoprotein</keyword>
<dbReference type="GO" id="GO:0003677">
    <property type="term" value="F:DNA binding"/>
    <property type="evidence" value="ECO:0007669"/>
    <property type="project" value="UniProtKB-KW"/>
</dbReference>
<evidence type="ECO:0000256" key="7">
    <source>
        <dbReference type="ARBA" id="ARBA00022553"/>
    </source>
</evidence>
<dbReference type="InterPro" id="IPR009072">
    <property type="entry name" value="Histone-fold"/>
</dbReference>
<dbReference type="Pfam" id="PF16211">
    <property type="entry name" value="Histone_H2A_C"/>
    <property type="match status" value="1"/>
</dbReference>
<dbReference type="CDD" id="cd00074">
    <property type="entry name" value="HFD_H2A"/>
    <property type="match status" value="1"/>
</dbReference>
<evidence type="ECO:0000313" key="17">
    <source>
        <dbReference type="Ensembl" id="ENSACAP00000020219.2"/>
    </source>
</evidence>
<reference evidence="17" key="3">
    <citation type="submission" date="2025-09" db="UniProtKB">
        <authorList>
            <consortium name="Ensembl"/>
        </authorList>
    </citation>
    <scope>IDENTIFICATION</scope>
</reference>
<dbReference type="SMART" id="SM00414">
    <property type="entry name" value="H2A"/>
    <property type="match status" value="1"/>
</dbReference>
<evidence type="ECO:0000256" key="9">
    <source>
        <dbReference type="ARBA" id="ARBA00022990"/>
    </source>
</evidence>
<protein>
    <recommendedName>
        <fullName evidence="13">Histone H2A</fullName>
    </recommendedName>
</protein>
<feature type="region of interest" description="Disordered" evidence="14">
    <location>
        <begin position="1"/>
        <end position="21"/>
    </location>
</feature>
<dbReference type="GO" id="GO:0031507">
    <property type="term" value="P:heterochromatin formation"/>
    <property type="evidence" value="ECO:0000318"/>
    <property type="project" value="GO_Central"/>
</dbReference>
<evidence type="ECO:0000256" key="3">
    <source>
        <dbReference type="ARBA" id="ARBA00004286"/>
    </source>
</evidence>
<dbReference type="GeneID" id="100560791"/>
<evidence type="ECO:0000256" key="5">
    <source>
        <dbReference type="ARBA" id="ARBA00022454"/>
    </source>
</evidence>
<evidence type="ECO:0000256" key="2">
    <source>
        <dbReference type="ARBA" id="ARBA00004123"/>
    </source>
</evidence>
<dbReference type="RefSeq" id="XP_062827127.1">
    <property type="nucleotide sequence ID" value="XM_062971057.1"/>
</dbReference>
<evidence type="ECO:0000256" key="14">
    <source>
        <dbReference type="SAM" id="MobiDB-lite"/>
    </source>
</evidence>
<evidence type="ECO:0000256" key="6">
    <source>
        <dbReference type="ARBA" id="ARBA00022499"/>
    </source>
</evidence>
<keyword evidence="11 13" id="KW-0539">Nucleus</keyword>
<comment type="subcellular location">
    <subcellularLocation>
        <location evidence="3">Chromosome</location>
    </subcellularLocation>
    <subcellularLocation>
        <location evidence="2 13">Nucleus</location>
    </subcellularLocation>
</comment>
<dbReference type="KEGG" id="acs:100560791"/>
<keyword evidence="9" id="KW-0007">Acetylation</keyword>
<gene>
    <name evidence="17" type="primary">LOC100560791</name>
</gene>
<evidence type="ECO:0000259" key="15">
    <source>
        <dbReference type="Pfam" id="PF00125"/>
    </source>
</evidence>
<sequence>MSGHGKQGGKARATSQSRSSRAGLRFPVARIHRFLRKGNYAKRVGAGASVYLAAVLEYLTAEILELAGNIARDAQRNRITPRHLMVAIRLDQEINKVLGKVTIAQGGVLPNVQAAILPKHKNFKSRGSWDKLW</sequence>
<dbReference type="STRING" id="28377.ENSACAP00000020219"/>
<evidence type="ECO:0000259" key="16">
    <source>
        <dbReference type="Pfam" id="PF16211"/>
    </source>
</evidence>
<comment type="subunit">
    <text evidence="13">The nucleosome is a histone octamer containing two molecules each of H2A, H2B, H3 and H4 assembled in one H3-H4 heterotetramer and two H2A-H2B heterodimers. The octamer wraps approximately 147 bp of DNA.</text>
</comment>
<dbReference type="GO" id="GO:0046982">
    <property type="term" value="F:protein heterodimerization activity"/>
    <property type="evidence" value="ECO:0007669"/>
    <property type="project" value="InterPro"/>
</dbReference>
<comment type="similarity">
    <text evidence="4 13">Belongs to the histone H2A family.</text>
</comment>
<proteinExistence type="inferred from homology"/>
<keyword evidence="6" id="KW-1017">Isopeptide bond</keyword>
<dbReference type="InterPro" id="IPR032458">
    <property type="entry name" value="Histone_H2A_CS"/>
</dbReference>
<feature type="domain" description="Histone H2A C-terminal" evidence="16">
    <location>
        <begin position="93"/>
        <end position="124"/>
    </location>
</feature>
<keyword evidence="12 13" id="KW-0544">Nucleosome core</keyword>
<dbReference type="OrthoDB" id="9421954at2759"/>
<reference evidence="17" key="1">
    <citation type="submission" date="2009-12" db="EMBL/GenBank/DDBJ databases">
        <title>The Genome Sequence of Anolis carolinensis (Green Anole Lizard).</title>
        <authorList>
            <consortium name="The Genome Sequencing Platform"/>
            <person name="Di Palma F."/>
            <person name="Alfoldi J."/>
            <person name="Heiman D."/>
            <person name="Young S."/>
            <person name="Grabherr M."/>
            <person name="Johnson J."/>
            <person name="Lander E.S."/>
            <person name="Lindblad-Toh K."/>
        </authorList>
    </citation>
    <scope>NUCLEOTIDE SEQUENCE [LARGE SCALE GENOMIC DNA]</scope>
    <source>
        <strain evidence="17">JBL SC #1</strain>
    </source>
</reference>
<evidence type="ECO:0000256" key="8">
    <source>
        <dbReference type="ARBA" id="ARBA00022843"/>
    </source>
</evidence>
<evidence type="ECO:0000256" key="11">
    <source>
        <dbReference type="ARBA" id="ARBA00023242"/>
    </source>
</evidence>
<dbReference type="AlphaFoldDB" id="H9GTN9"/>
<keyword evidence="5 13" id="KW-0158">Chromosome</keyword>
<dbReference type="InParanoid" id="H9GTN9"/>
<dbReference type="Gene3D" id="1.10.20.10">
    <property type="entry name" value="Histone, subunit A"/>
    <property type="match status" value="1"/>
</dbReference>
<dbReference type="GO" id="GO:0030527">
    <property type="term" value="F:structural constituent of chromatin"/>
    <property type="evidence" value="ECO:0000318"/>
    <property type="project" value="GO_Central"/>
</dbReference>
<evidence type="ECO:0000256" key="13">
    <source>
        <dbReference type="RuleBase" id="RU003767"/>
    </source>
</evidence>
<organism evidence="17 18">
    <name type="scientific">Anolis carolinensis</name>
    <name type="common">Green anole</name>
    <name type="synonym">American chameleon</name>
    <dbReference type="NCBI Taxonomy" id="28377"/>
    <lineage>
        <taxon>Eukaryota</taxon>
        <taxon>Metazoa</taxon>
        <taxon>Chordata</taxon>
        <taxon>Craniata</taxon>
        <taxon>Vertebrata</taxon>
        <taxon>Euteleostomi</taxon>
        <taxon>Lepidosauria</taxon>
        <taxon>Squamata</taxon>
        <taxon>Bifurcata</taxon>
        <taxon>Unidentata</taxon>
        <taxon>Episquamata</taxon>
        <taxon>Toxicofera</taxon>
        <taxon>Iguania</taxon>
        <taxon>Dactyloidae</taxon>
        <taxon>Anolis</taxon>
    </lineage>
</organism>
<evidence type="ECO:0000256" key="1">
    <source>
        <dbReference type="ARBA" id="ARBA00002001"/>
    </source>
</evidence>
<dbReference type="GO" id="GO:0005634">
    <property type="term" value="C:nucleus"/>
    <property type="evidence" value="ECO:0000318"/>
    <property type="project" value="GO_Central"/>
</dbReference>
<dbReference type="Pfam" id="PF00125">
    <property type="entry name" value="Histone"/>
    <property type="match status" value="1"/>
</dbReference>
<evidence type="ECO:0000256" key="12">
    <source>
        <dbReference type="ARBA" id="ARBA00023269"/>
    </source>
</evidence>
<comment type="function">
    <text evidence="1">Core component of nucleosome. Nucleosomes wrap and compact DNA into chromatin, limiting DNA accessibility to the cellular machineries which require DNA as a template. Histones thereby play a central role in transcription regulation, DNA repair, DNA replication and chromosomal stability. DNA accessibility is regulated via a complex set of post-translational modifications of histones, also called histone code, and nucleosome remodeling.</text>
</comment>
<dbReference type="Ensembl" id="ENSACAT00000029058.3">
    <property type="protein sequence ID" value="ENSACAP00000020219.2"/>
    <property type="gene ID" value="ENSACAG00000026502.3"/>
</dbReference>
<dbReference type="PRINTS" id="PR00620">
    <property type="entry name" value="HISTONEH2A"/>
</dbReference>
<feature type="compositionally biased region" description="Low complexity" evidence="14">
    <location>
        <begin position="11"/>
        <end position="21"/>
    </location>
</feature>
<dbReference type="InterPro" id="IPR002119">
    <property type="entry name" value="Histone_H2A"/>
</dbReference>
<dbReference type="FunFam" id="1.10.20.10:FF:000103">
    <property type="entry name" value="Histone H2A type 1"/>
    <property type="match status" value="1"/>
</dbReference>
<feature type="domain" description="Core Histone H2A/H2B/H3" evidence="15">
    <location>
        <begin position="5"/>
        <end position="90"/>
    </location>
</feature>
<reference evidence="17" key="2">
    <citation type="submission" date="2025-08" db="UniProtKB">
        <authorList>
            <consortium name="Ensembl"/>
        </authorList>
    </citation>
    <scope>IDENTIFICATION</scope>
</reference>
<accession>H9GTN9</accession>
<keyword evidence="18" id="KW-1185">Reference proteome</keyword>
<dbReference type="Bgee" id="ENSACAG00000026502">
    <property type="expression patterns" value="Expressed in adrenal gland and 8 other cell types or tissues"/>
</dbReference>
<evidence type="ECO:0000313" key="18">
    <source>
        <dbReference type="Proteomes" id="UP000001646"/>
    </source>
</evidence>
<evidence type="ECO:0000256" key="10">
    <source>
        <dbReference type="ARBA" id="ARBA00023125"/>
    </source>
</evidence>
<dbReference type="Proteomes" id="UP000001646">
    <property type="component" value="Unplaced"/>
</dbReference>
<name>H9GTN9_ANOCA</name>
<dbReference type="HOGENOM" id="CLU_062828_3_1_1"/>
<dbReference type="InterPro" id="IPR032454">
    <property type="entry name" value="Histone_H2A_C"/>
</dbReference>
<keyword evidence="10 13" id="KW-0238">DNA-binding</keyword>
<dbReference type="PANTHER" id="PTHR23430">
    <property type="entry name" value="HISTONE H2A"/>
    <property type="match status" value="1"/>
</dbReference>
<dbReference type="eggNOG" id="KOG1756">
    <property type="taxonomic scope" value="Eukaryota"/>
</dbReference>
<dbReference type="GO" id="GO:0000786">
    <property type="term" value="C:nucleosome"/>
    <property type="evidence" value="ECO:0000318"/>
    <property type="project" value="GO_Central"/>
</dbReference>
<dbReference type="SUPFAM" id="SSF47113">
    <property type="entry name" value="Histone-fold"/>
    <property type="match status" value="1"/>
</dbReference>
<keyword evidence="8" id="KW-0832">Ubl conjugation</keyword>
<dbReference type="GeneTree" id="ENSGT00940000153118"/>